<dbReference type="Pfam" id="PF00111">
    <property type="entry name" value="Fer2"/>
    <property type="match status" value="1"/>
</dbReference>
<dbReference type="PANTHER" id="PTHR42895">
    <property type="entry name" value="IRON-SULFUR CLUSTER-BINDING PROTEIN-RELATED"/>
    <property type="match status" value="1"/>
</dbReference>
<dbReference type="InterPro" id="IPR052911">
    <property type="entry name" value="Corrinoid_activation_enz"/>
</dbReference>
<dbReference type="GO" id="GO:0051536">
    <property type="term" value="F:iron-sulfur cluster binding"/>
    <property type="evidence" value="ECO:0007669"/>
    <property type="project" value="InterPro"/>
</dbReference>
<comment type="caution">
    <text evidence="1">The sequence shown here is derived from an EMBL/GenBank/DDBJ whole genome shotgun (WGS) entry which is preliminary data.</text>
</comment>
<organism evidence="1 2">
    <name type="scientific">Rhodoblastus sphagnicola</name>
    <dbReference type="NCBI Taxonomy" id="333368"/>
    <lineage>
        <taxon>Bacteria</taxon>
        <taxon>Pseudomonadati</taxon>
        <taxon>Pseudomonadota</taxon>
        <taxon>Alphaproteobacteria</taxon>
        <taxon>Hyphomicrobiales</taxon>
        <taxon>Rhodoblastaceae</taxon>
        <taxon>Rhodoblastus</taxon>
    </lineage>
</organism>
<protein>
    <submittedName>
        <fullName evidence="1">Uncharacterized protein</fullName>
    </submittedName>
</protein>
<dbReference type="InterPro" id="IPR042259">
    <property type="entry name" value="Raco-like_middle_sf"/>
</dbReference>
<keyword evidence="2" id="KW-1185">Reference proteome</keyword>
<dbReference type="InterPro" id="IPR043129">
    <property type="entry name" value="ATPase_NBD"/>
</dbReference>
<dbReference type="Pfam" id="PF14574">
    <property type="entry name" value="RACo_C_ter"/>
    <property type="match status" value="1"/>
</dbReference>
<dbReference type="AlphaFoldDB" id="A0A2S6MTZ9"/>
<reference evidence="1 2" key="1">
    <citation type="journal article" date="2018" name="Arch. Microbiol.">
        <title>New insights into the metabolic potential of the phototrophic purple bacterium Rhodopila globiformis DSM 161(T) from its draft genome sequence and evidence for a vanadium-dependent nitrogenase.</title>
        <authorList>
            <person name="Imhoff J.F."/>
            <person name="Rahn T."/>
            <person name="Kunzel S."/>
            <person name="Neulinger S.C."/>
        </authorList>
    </citation>
    <scope>NUCLEOTIDE SEQUENCE [LARGE SCALE GENOMIC DNA]</scope>
    <source>
        <strain evidence="1 2">DSM 16996</strain>
    </source>
</reference>
<dbReference type="PANTHER" id="PTHR42895:SF2">
    <property type="entry name" value="IRON-SULFUR CLUSTER PROTEIN"/>
    <property type="match status" value="1"/>
</dbReference>
<proteinExistence type="predicted"/>
<dbReference type="InterPro" id="IPR036010">
    <property type="entry name" value="2Fe-2S_ferredoxin-like_sf"/>
</dbReference>
<dbReference type="InterPro" id="IPR027980">
    <property type="entry name" value="RACo_C"/>
</dbReference>
<dbReference type="OrthoDB" id="9810588at2"/>
<dbReference type="CDD" id="cd00207">
    <property type="entry name" value="fer2"/>
    <property type="match status" value="1"/>
</dbReference>
<dbReference type="Gene3D" id="3.10.20.30">
    <property type="match status" value="1"/>
</dbReference>
<dbReference type="SUPFAM" id="SSF54292">
    <property type="entry name" value="2Fe-2S ferredoxin-like"/>
    <property type="match status" value="1"/>
</dbReference>
<dbReference type="InterPro" id="IPR041414">
    <property type="entry name" value="Raco-like_middle"/>
</dbReference>
<dbReference type="Pfam" id="PF17651">
    <property type="entry name" value="Raco_middle"/>
    <property type="match status" value="1"/>
</dbReference>
<dbReference type="RefSeq" id="WP_104510805.1">
    <property type="nucleotide sequence ID" value="NZ_JACIGC010000017.1"/>
</dbReference>
<name>A0A2S6MTZ9_9HYPH</name>
<evidence type="ECO:0000313" key="2">
    <source>
        <dbReference type="Proteomes" id="UP000239089"/>
    </source>
</evidence>
<dbReference type="InterPro" id="IPR001041">
    <property type="entry name" value="2Fe-2S_ferredoxin-type"/>
</dbReference>
<sequence>MAQVHFRSHDLRIEVEKGSSLLDAARRGRIRLDAPCNGAGTCGKCKVRLDDDARDAARIVASDKLSEADRRDGFVLLCTTLVEGDLALDMPVGAEHGLKILEHGQQIDLPLAPWIGKRHRPELNATEVLSGADVIAQEPGDTTPYSYGLAIDIGSTTIVASLIDLGTGSRVGSASALNPQAHHAQDVLSRIKLGSTPEGLALLAGEVIGEINRLIGELVAEARIPRRRIYEAVIAGNTCMLHLAAKVDPEPLGRYPYTPTLTGDRHLSSRALGLAISKSGLVYVPPIVSGFVGADITAGMLSASLAEAKGVTLFVDIGTNGEMVLARDGHLQATSTAAGPAFEGMNIACGMRAAQGAIERVSLEGGDVSVQTIGDAPAVGLCGSGLLDAIAELAVHGVIESSGRFTKNRGALPPGLQARFGERDGKPVFHLTETVFLSQGDIRQVQLAKGAVRAGIDVLLRRNGLIAAQVDRALIAGSFGYHLTVRSLLDIGLFPPEFDGKAEYVGNTSQTGAEALLTHAPSRESLARLVRAVEAVELANDDAFTKVFVAAMAFPRPNRPELEAVA</sequence>
<dbReference type="InterPro" id="IPR012675">
    <property type="entry name" value="Beta-grasp_dom_sf"/>
</dbReference>
<evidence type="ECO:0000313" key="1">
    <source>
        <dbReference type="EMBL" id="PPQ25832.1"/>
    </source>
</evidence>
<dbReference type="Gene3D" id="3.30.420.480">
    <property type="entry name" value="Domain of unknown function (DUF4445)"/>
    <property type="match status" value="1"/>
</dbReference>
<dbReference type="EMBL" id="NHSJ01000140">
    <property type="protein sequence ID" value="PPQ25832.1"/>
    <property type="molecule type" value="Genomic_DNA"/>
</dbReference>
<dbReference type="PROSITE" id="PS51085">
    <property type="entry name" value="2FE2S_FER_2"/>
    <property type="match status" value="1"/>
</dbReference>
<dbReference type="SUPFAM" id="SSF53067">
    <property type="entry name" value="Actin-like ATPase domain"/>
    <property type="match status" value="1"/>
</dbReference>
<gene>
    <name evidence="1" type="ORF">CCR94_23970</name>
</gene>
<dbReference type="Proteomes" id="UP000239089">
    <property type="component" value="Unassembled WGS sequence"/>
</dbReference>
<accession>A0A2S6MTZ9</accession>